<dbReference type="GO" id="GO:0004067">
    <property type="term" value="F:asparaginase activity"/>
    <property type="evidence" value="ECO:0007669"/>
    <property type="project" value="UniProtKB-UniRule"/>
</dbReference>
<name>A0A4P9Z8N4_9ASCO</name>
<gene>
    <name evidence="3" type="ORF">METBISCDRAFT_28539</name>
</gene>
<dbReference type="Gene3D" id="3.40.50.40">
    <property type="match status" value="1"/>
</dbReference>
<dbReference type="InterPro" id="IPR027473">
    <property type="entry name" value="L-asparaginase_C"/>
</dbReference>
<dbReference type="EMBL" id="ML004515">
    <property type="protein sequence ID" value="RKP29056.1"/>
    <property type="molecule type" value="Genomic_DNA"/>
</dbReference>
<dbReference type="Proteomes" id="UP000268321">
    <property type="component" value="Unassembled WGS sequence"/>
</dbReference>
<dbReference type="SUPFAM" id="SSF53774">
    <property type="entry name" value="Glutaminase/Asparaginase"/>
    <property type="match status" value="1"/>
</dbReference>
<evidence type="ECO:0000256" key="1">
    <source>
        <dbReference type="ARBA" id="ARBA00012920"/>
    </source>
</evidence>
<dbReference type="Pfam" id="PF17763">
    <property type="entry name" value="Asparaginase_C"/>
    <property type="match status" value="1"/>
</dbReference>
<dbReference type="InterPro" id="IPR036152">
    <property type="entry name" value="Asp/glu_Ase-like_sf"/>
</dbReference>
<evidence type="ECO:0000313" key="4">
    <source>
        <dbReference type="Proteomes" id="UP000268321"/>
    </source>
</evidence>
<evidence type="ECO:0000259" key="2">
    <source>
        <dbReference type="Pfam" id="PF17763"/>
    </source>
</evidence>
<protein>
    <recommendedName>
        <fullName evidence="1">asparaginase</fullName>
        <ecNumber evidence="1">3.5.1.1</ecNumber>
    </recommendedName>
</protein>
<dbReference type="GO" id="GO:0009066">
    <property type="term" value="P:aspartate family amino acid metabolic process"/>
    <property type="evidence" value="ECO:0007669"/>
    <property type="project" value="UniProtKB-ARBA"/>
</dbReference>
<dbReference type="PROSITE" id="PS51732">
    <property type="entry name" value="ASN_GLN_ASE_3"/>
    <property type="match status" value="1"/>
</dbReference>
<dbReference type="AlphaFoldDB" id="A0A4P9Z8N4"/>
<dbReference type="InterPro" id="IPR006034">
    <property type="entry name" value="Asparaginase/glutaminase-like"/>
</dbReference>
<dbReference type="PIRSF" id="PIRSF500176">
    <property type="entry name" value="L_ASNase"/>
    <property type="match status" value="1"/>
</dbReference>
<dbReference type="EC" id="3.5.1.1" evidence="1"/>
<keyword evidence="4" id="KW-1185">Reference proteome</keyword>
<organism evidence="3 4">
    <name type="scientific">Metschnikowia bicuspidata</name>
    <dbReference type="NCBI Taxonomy" id="27322"/>
    <lineage>
        <taxon>Eukaryota</taxon>
        <taxon>Fungi</taxon>
        <taxon>Dikarya</taxon>
        <taxon>Ascomycota</taxon>
        <taxon>Saccharomycotina</taxon>
        <taxon>Pichiomycetes</taxon>
        <taxon>Metschnikowiaceae</taxon>
        <taxon>Metschnikowia</taxon>
    </lineage>
</organism>
<sequence>MIFYAHQGFSADIVQLAVDNMHPEGLVIATMGSGSLPDAANSRLGDISAKHTMPIVYCKRSTDGMVPLGSMPKINNTFLVAGGYLNPQKARILLQLCLHDGMDIRRIRETFAGVYGG</sequence>
<feature type="domain" description="Asparaginase/glutaminase C-terminal" evidence="2">
    <location>
        <begin position="2"/>
        <end position="111"/>
    </location>
</feature>
<dbReference type="PIRSF" id="PIRSF001220">
    <property type="entry name" value="L-ASNase_gatD"/>
    <property type="match status" value="1"/>
</dbReference>
<evidence type="ECO:0000313" key="3">
    <source>
        <dbReference type="EMBL" id="RKP29056.1"/>
    </source>
</evidence>
<dbReference type="InterPro" id="IPR040919">
    <property type="entry name" value="Asparaginase_C"/>
</dbReference>
<dbReference type="OrthoDB" id="542841at2759"/>
<proteinExistence type="predicted"/>
<accession>A0A4P9Z8N4</accession>
<reference evidence="4" key="1">
    <citation type="journal article" date="2018" name="Nat. Microbiol.">
        <title>Leveraging single-cell genomics to expand the fungal tree of life.</title>
        <authorList>
            <person name="Ahrendt S.R."/>
            <person name="Quandt C.A."/>
            <person name="Ciobanu D."/>
            <person name="Clum A."/>
            <person name="Salamov A."/>
            <person name="Andreopoulos B."/>
            <person name="Cheng J.F."/>
            <person name="Woyke T."/>
            <person name="Pelin A."/>
            <person name="Henrissat B."/>
            <person name="Reynolds N.K."/>
            <person name="Benny G.L."/>
            <person name="Smith M.E."/>
            <person name="James T.Y."/>
            <person name="Grigoriev I.V."/>
        </authorList>
    </citation>
    <scope>NUCLEOTIDE SEQUENCE [LARGE SCALE GENOMIC DNA]</scope>
    <source>
        <strain evidence="4">Baker2002</strain>
    </source>
</reference>